<dbReference type="AlphaFoldDB" id="B9FFL7"/>
<evidence type="ECO:0000256" key="4">
    <source>
        <dbReference type="SAM" id="MobiDB-lite"/>
    </source>
</evidence>
<evidence type="ECO:0000259" key="5">
    <source>
        <dbReference type="Pfam" id="PF12333"/>
    </source>
</evidence>
<evidence type="ECO:0000256" key="1">
    <source>
        <dbReference type="ARBA" id="ARBA00004123"/>
    </source>
</evidence>
<accession>B9FFL7</accession>
<evidence type="ECO:0000313" key="6">
    <source>
        <dbReference type="EMBL" id="EEE61151.1"/>
    </source>
</evidence>
<reference evidence="6" key="1">
    <citation type="journal article" date="2005" name="PLoS Biol.">
        <title>The genomes of Oryza sativa: a history of duplications.</title>
        <authorList>
            <person name="Yu J."/>
            <person name="Wang J."/>
            <person name="Lin W."/>
            <person name="Li S."/>
            <person name="Li H."/>
            <person name="Zhou J."/>
            <person name="Ni P."/>
            <person name="Dong W."/>
            <person name="Hu S."/>
            <person name="Zeng C."/>
            <person name="Zhang J."/>
            <person name="Zhang Y."/>
            <person name="Li R."/>
            <person name="Xu Z."/>
            <person name="Li S."/>
            <person name="Li X."/>
            <person name="Zheng H."/>
            <person name="Cong L."/>
            <person name="Lin L."/>
            <person name="Yin J."/>
            <person name="Geng J."/>
            <person name="Li G."/>
            <person name="Shi J."/>
            <person name="Liu J."/>
            <person name="Lv H."/>
            <person name="Li J."/>
            <person name="Wang J."/>
            <person name="Deng Y."/>
            <person name="Ran L."/>
            <person name="Shi X."/>
            <person name="Wang X."/>
            <person name="Wu Q."/>
            <person name="Li C."/>
            <person name="Ren X."/>
            <person name="Wang J."/>
            <person name="Wang X."/>
            <person name="Li D."/>
            <person name="Liu D."/>
            <person name="Zhang X."/>
            <person name="Ji Z."/>
            <person name="Zhao W."/>
            <person name="Sun Y."/>
            <person name="Zhang Z."/>
            <person name="Bao J."/>
            <person name="Han Y."/>
            <person name="Dong L."/>
            <person name="Ji J."/>
            <person name="Chen P."/>
            <person name="Wu S."/>
            <person name="Liu J."/>
            <person name="Xiao Y."/>
            <person name="Bu D."/>
            <person name="Tan J."/>
            <person name="Yang L."/>
            <person name="Ye C."/>
            <person name="Zhang J."/>
            <person name="Xu J."/>
            <person name="Zhou Y."/>
            <person name="Yu Y."/>
            <person name="Zhang B."/>
            <person name="Zhuang S."/>
            <person name="Wei H."/>
            <person name="Liu B."/>
            <person name="Lei M."/>
            <person name="Yu H."/>
            <person name="Li Y."/>
            <person name="Xu H."/>
            <person name="Wei S."/>
            <person name="He X."/>
            <person name="Fang L."/>
            <person name="Zhang Z."/>
            <person name="Zhang Y."/>
            <person name="Huang X."/>
            <person name="Su Z."/>
            <person name="Tong W."/>
            <person name="Li J."/>
            <person name="Tong Z."/>
            <person name="Li S."/>
            <person name="Ye J."/>
            <person name="Wang L."/>
            <person name="Fang L."/>
            <person name="Lei T."/>
            <person name="Chen C."/>
            <person name="Chen H."/>
            <person name="Xu Z."/>
            <person name="Li H."/>
            <person name="Huang H."/>
            <person name="Zhang F."/>
            <person name="Xu H."/>
            <person name="Li N."/>
            <person name="Zhao C."/>
            <person name="Li S."/>
            <person name="Dong L."/>
            <person name="Huang Y."/>
            <person name="Li L."/>
            <person name="Xi Y."/>
            <person name="Qi Q."/>
            <person name="Li W."/>
            <person name="Zhang B."/>
            <person name="Hu W."/>
            <person name="Zhang Y."/>
            <person name="Tian X."/>
            <person name="Jiao Y."/>
            <person name="Liang X."/>
            <person name="Jin J."/>
            <person name="Gao L."/>
            <person name="Zheng W."/>
            <person name="Hao B."/>
            <person name="Liu S."/>
            <person name="Wang W."/>
            <person name="Yuan L."/>
            <person name="Cao M."/>
            <person name="McDermott J."/>
            <person name="Samudrala R."/>
            <person name="Wang J."/>
            <person name="Wong G.K."/>
            <person name="Yang H."/>
        </authorList>
    </citation>
    <scope>NUCLEOTIDE SEQUENCE [LARGE SCALE GENOMIC DNA]</scope>
</reference>
<dbReference type="InterPro" id="IPR024679">
    <property type="entry name" value="Ipi1_N"/>
</dbReference>
<comment type="similarity">
    <text evidence="2">Belongs to the IPI1/TEX10 family.</text>
</comment>
<dbReference type="SUPFAM" id="SSF48371">
    <property type="entry name" value="ARM repeat"/>
    <property type="match status" value="1"/>
</dbReference>
<protein>
    <recommendedName>
        <fullName evidence="5">Pre-rRNA-processing protein Ipi1 N-terminal domain-containing protein</fullName>
    </recommendedName>
</protein>
<keyword evidence="3" id="KW-0539">Nucleus</keyword>
<sequence>MGRPKGGAAASSSSSKKPKAKPKQRGGVDFKKYKHKVGRKLPPPKNATDTEIKSRAIVLPEQSMASERAGMAVNKRGLTLRELLQQTGHYNANVRRAALNGIKDLVAKHPSELKLHKVAIVEKLQERICDTDKVVRESLFSILQSLVFPSLKEFYAIGCICETIGIYLWQDNAISTRSTLFLLMANILNGMTHLSMDIQLMSFRFLELVVINFPSSFPGYAEQVFNNFLAVLSNDRIHLQDKSKLNSVLSGLGQCLSQVAYATENGDASNRLVHNLSGRELWKCTLDEDNSGSRAFAMSNILMKLQNLFQILVNSVEVSVSELFAKSTIDAQSSEALLSALHCLDLICNICIQEVKKPQMKFGRSKIQVGPEWLKSSVLVYAKKLWGVNRSFHEKGDDRYYVFNLKIAEIFLCLSACMDNTIFPADEFCQFVSSLLAKAKTLRNKDTMEKHLSPLITFIPDLVSNAPDDSKGYLLEAFTDAFWDCKVDCKLIFPYLDAVGKMLFPEKTGILFVENDSGSEYHGVWVKELPGILLQSIDKAPSVTKVVLELLLRIGQYFPTMEFGNLRSFIKLFGVKCDVLEPTILFRIIEVLQSTYKAGNLHITEQLSFLSLLMARFRVHPGSFSTQDNSQKGSNMNTFKSLNRLILNSLSEMGDGSLVLELMWDNLSKEIAQIPSLHNMNGLFRIIVTLDAGTCKLMNEDAIKIIAGYLIDAAMDLSKTIELGFQSDRTRLFQYFIKPCIIIFCQNEKVLCCALEMLKSFATGDDHVLSSASKLNYPGELSHRICVVTTILIFLCNDGKLHKNLSLGKCVIKGILQHTRHLMDSNVLDVTYEDKQKLRFAFEQLKTKALQLNCWDRSELEGFSSTT</sequence>
<dbReference type="InterPro" id="IPR016024">
    <property type="entry name" value="ARM-type_fold"/>
</dbReference>
<feature type="region of interest" description="Disordered" evidence="4">
    <location>
        <begin position="1"/>
        <end position="48"/>
    </location>
</feature>
<dbReference type="PANTHER" id="PTHR16056">
    <property type="entry name" value="REGULATOR OF MICROTUBULE DYNAMICS PROTEIN"/>
    <property type="match status" value="1"/>
</dbReference>
<dbReference type="Pfam" id="PF12333">
    <property type="entry name" value="Ipi1_N"/>
    <property type="match status" value="1"/>
</dbReference>
<dbReference type="PANTHER" id="PTHR16056:SF2">
    <property type="entry name" value="TESTIS-EXPRESSED PROTEIN 10"/>
    <property type="match status" value="1"/>
</dbReference>
<name>B9FFL7_ORYSJ</name>
<evidence type="ECO:0000256" key="3">
    <source>
        <dbReference type="ARBA" id="ARBA00023242"/>
    </source>
</evidence>
<dbReference type="FunFam" id="1.25.10.10:FF:000348">
    <property type="entry name" value="uncharacterized protein LOC106763108 isoform X2"/>
    <property type="match status" value="1"/>
</dbReference>
<dbReference type="Proteomes" id="UP000007752">
    <property type="component" value="Chromosome 4"/>
</dbReference>
<dbReference type="Gene3D" id="1.25.10.10">
    <property type="entry name" value="Leucine-rich Repeat Variant"/>
    <property type="match status" value="1"/>
</dbReference>
<comment type="subcellular location">
    <subcellularLocation>
        <location evidence="1">Nucleus</location>
    </subcellularLocation>
</comment>
<feature type="compositionally biased region" description="Low complexity" evidence="4">
    <location>
        <begin position="1"/>
        <end position="15"/>
    </location>
</feature>
<proteinExistence type="inferred from homology"/>
<reference evidence="6" key="2">
    <citation type="submission" date="2008-12" db="EMBL/GenBank/DDBJ databases">
        <title>Improved gene annotation of the rice (Oryza sativa) genomes.</title>
        <authorList>
            <person name="Wang J."/>
            <person name="Li R."/>
            <person name="Fan W."/>
            <person name="Huang Q."/>
            <person name="Zhang J."/>
            <person name="Zhou Y."/>
            <person name="Hu Y."/>
            <person name="Zi S."/>
            <person name="Li J."/>
            <person name="Ni P."/>
            <person name="Zheng H."/>
            <person name="Zhang Y."/>
            <person name="Zhao M."/>
            <person name="Hao Q."/>
            <person name="McDermott J."/>
            <person name="Samudrala R."/>
            <person name="Kristiansen K."/>
            <person name="Wong G.K.-S."/>
        </authorList>
    </citation>
    <scope>NUCLEOTIDE SEQUENCE</scope>
</reference>
<gene>
    <name evidence="6" type="ORF">OsJ_15110</name>
</gene>
<feature type="domain" description="Pre-rRNA-processing protein Ipi1 N-terminal" evidence="5">
    <location>
        <begin position="183"/>
        <end position="245"/>
    </location>
</feature>
<evidence type="ECO:0000256" key="2">
    <source>
        <dbReference type="ARBA" id="ARBA00006427"/>
    </source>
</evidence>
<dbReference type="EMBL" id="CM000141">
    <property type="protein sequence ID" value="EEE61151.1"/>
    <property type="molecule type" value="Genomic_DNA"/>
</dbReference>
<organism evidence="6">
    <name type="scientific">Oryza sativa subsp. japonica</name>
    <name type="common">Rice</name>
    <dbReference type="NCBI Taxonomy" id="39947"/>
    <lineage>
        <taxon>Eukaryota</taxon>
        <taxon>Viridiplantae</taxon>
        <taxon>Streptophyta</taxon>
        <taxon>Embryophyta</taxon>
        <taxon>Tracheophyta</taxon>
        <taxon>Spermatophyta</taxon>
        <taxon>Magnoliopsida</taxon>
        <taxon>Liliopsida</taxon>
        <taxon>Poales</taxon>
        <taxon>Poaceae</taxon>
        <taxon>BOP clade</taxon>
        <taxon>Oryzoideae</taxon>
        <taxon>Oryzeae</taxon>
        <taxon>Oryzinae</taxon>
        <taxon>Oryza</taxon>
        <taxon>Oryza sativa</taxon>
    </lineage>
</organism>
<dbReference type="InterPro" id="IPR011989">
    <property type="entry name" value="ARM-like"/>
</dbReference>
<dbReference type="GO" id="GO:0005634">
    <property type="term" value="C:nucleus"/>
    <property type="evidence" value="ECO:0007669"/>
    <property type="project" value="UniProtKB-SubCell"/>
</dbReference>